<reference evidence="4" key="1">
    <citation type="submission" date="2023-06" db="EMBL/GenBank/DDBJ databases">
        <title>Male Hemibagrus guttatus genome.</title>
        <authorList>
            <person name="Bian C."/>
        </authorList>
    </citation>
    <scope>NUCLEOTIDE SEQUENCE</scope>
    <source>
        <strain evidence="4">Male_cb2023</strain>
        <tissue evidence="4">Muscle</tissue>
    </source>
</reference>
<dbReference type="InterPro" id="IPR002110">
    <property type="entry name" value="Ankyrin_rpt"/>
</dbReference>
<evidence type="ECO:0000256" key="2">
    <source>
        <dbReference type="SAM" id="MobiDB-lite"/>
    </source>
</evidence>
<feature type="repeat" description="ANK" evidence="1">
    <location>
        <begin position="546"/>
        <end position="578"/>
    </location>
</feature>
<dbReference type="InterPro" id="IPR002048">
    <property type="entry name" value="EF_hand_dom"/>
</dbReference>
<keyword evidence="5" id="KW-1185">Reference proteome</keyword>
<proteinExistence type="predicted"/>
<feature type="repeat" description="ANK" evidence="1">
    <location>
        <begin position="68"/>
        <end position="100"/>
    </location>
</feature>
<dbReference type="InterPro" id="IPR011992">
    <property type="entry name" value="EF-hand-dom_pair"/>
</dbReference>
<comment type="caution">
    <text evidence="4">The sequence shown here is derived from an EMBL/GenBank/DDBJ whole genome shotgun (WGS) entry which is preliminary data.</text>
</comment>
<evidence type="ECO:0000259" key="3">
    <source>
        <dbReference type="PROSITE" id="PS50222"/>
    </source>
</evidence>
<gene>
    <name evidence="4" type="ORF">QTP70_022444</name>
</gene>
<dbReference type="SMART" id="SM00248">
    <property type="entry name" value="ANK"/>
    <property type="match status" value="9"/>
</dbReference>
<dbReference type="PRINTS" id="PR01415">
    <property type="entry name" value="ANKYRIN"/>
</dbReference>
<protein>
    <recommendedName>
        <fullName evidence="3">EF-hand domain-containing protein</fullName>
    </recommendedName>
</protein>
<feature type="repeat" description="ANK" evidence="1">
    <location>
        <begin position="239"/>
        <end position="271"/>
    </location>
</feature>
<dbReference type="InterPro" id="IPR036770">
    <property type="entry name" value="Ankyrin_rpt-contain_sf"/>
</dbReference>
<dbReference type="InterPro" id="IPR052801">
    <property type="entry name" value="Ankyrin-EF-hand"/>
</dbReference>
<evidence type="ECO:0000256" key="1">
    <source>
        <dbReference type="PROSITE-ProRule" id="PRU00023"/>
    </source>
</evidence>
<dbReference type="EMBL" id="JAUCMX010000008">
    <property type="protein sequence ID" value="KAK3537895.1"/>
    <property type="molecule type" value="Genomic_DNA"/>
</dbReference>
<dbReference type="Gene3D" id="1.25.40.20">
    <property type="entry name" value="Ankyrin repeat-containing domain"/>
    <property type="match status" value="3"/>
</dbReference>
<dbReference type="Proteomes" id="UP001274896">
    <property type="component" value="Unassembled WGS sequence"/>
</dbReference>
<dbReference type="PROSITE" id="PS50088">
    <property type="entry name" value="ANK_REPEAT"/>
    <property type="match status" value="6"/>
</dbReference>
<keyword evidence="1" id="KW-0040">ANK repeat</keyword>
<feature type="repeat" description="ANK" evidence="1">
    <location>
        <begin position="101"/>
        <end position="133"/>
    </location>
</feature>
<organism evidence="4 5">
    <name type="scientific">Hemibagrus guttatus</name>
    <dbReference type="NCBI Taxonomy" id="175788"/>
    <lineage>
        <taxon>Eukaryota</taxon>
        <taxon>Metazoa</taxon>
        <taxon>Chordata</taxon>
        <taxon>Craniata</taxon>
        <taxon>Vertebrata</taxon>
        <taxon>Euteleostomi</taxon>
        <taxon>Actinopterygii</taxon>
        <taxon>Neopterygii</taxon>
        <taxon>Teleostei</taxon>
        <taxon>Ostariophysi</taxon>
        <taxon>Siluriformes</taxon>
        <taxon>Bagridae</taxon>
        <taxon>Hemibagrus</taxon>
    </lineage>
</organism>
<feature type="region of interest" description="Disordered" evidence="2">
    <location>
        <begin position="412"/>
        <end position="434"/>
    </location>
</feature>
<dbReference type="Pfam" id="PF12796">
    <property type="entry name" value="Ank_2"/>
    <property type="match status" value="3"/>
</dbReference>
<feature type="region of interest" description="Disordered" evidence="2">
    <location>
        <begin position="610"/>
        <end position="633"/>
    </location>
</feature>
<feature type="repeat" description="ANK" evidence="1">
    <location>
        <begin position="513"/>
        <end position="545"/>
    </location>
</feature>
<evidence type="ECO:0000313" key="5">
    <source>
        <dbReference type="Proteomes" id="UP001274896"/>
    </source>
</evidence>
<name>A0AAE0V3I2_9TELE</name>
<dbReference type="PANTHER" id="PTHR24127">
    <property type="entry name" value="ANKYRIN REPEAT AND EF-HAND DOMAIN-CONTAINING PROTEIN 1"/>
    <property type="match status" value="1"/>
</dbReference>
<feature type="domain" description="EF-hand" evidence="3">
    <location>
        <begin position="355"/>
        <end position="390"/>
    </location>
</feature>
<feature type="repeat" description="ANK" evidence="1">
    <location>
        <begin position="480"/>
        <end position="512"/>
    </location>
</feature>
<dbReference type="AlphaFoldDB" id="A0AAE0V3I2"/>
<dbReference type="GO" id="GO:0005509">
    <property type="term" value="F:calcium ion binding"/>
    <property type="evidence" value="ECO:0007669"/>
    <property type="project" value="InterPro"/>
</dbReference>
<dbReference type="SUPFAM" id="SSF47473">
    <property type="entry name" value="EF-hand"/>
    <property type="match status" value="1"/>
</dbReference>
<sequence length="703" mass="78119">MFYQKGNARRVRTPPTMLMRRNFVAEDQLEIKQVYKLLQLVNQKNKEQIQKLVHFGVSGLINLTEPKEGVSALHLASVDNDVELAHFLLSLNAHPDIQDKKGRTAMMLAAKHGNVDMVKFLASRQANLTMVDKEGKGLLFYCISPTGRHEQIMNMVLDMNMDVNSTSYTGKSVFMVACEHAEKCVNLSMLLLERGADPDVADPETGCTALMAAVTAGSVALVLRILSVYSADFNLTAKLGETALHMAASEGHAECCRFLFQRGGNMTKNKLGLLPSEVAMKNGHKAALKELRMAEQTLKTGKLTFFSEARLHDWSFEHKAVLRRAFQSAKAAELPVATVSNETFVSVLQAHHAPIHEESLAVIVSLHDKNRRGKISIGEFFAGCHFLPKNYQLSSYRSAKLKSEDSETSFAETTCNGRSEPVQTHTATDRPQVDVSEGASVNWKAKESYINLNQCVTRDEYELLELAFSQNIPVDTRDRMYKTPLMTACMKGKHQMAQFLISHGAELNSYDQFKWTALHHTCMAGHADIVKLLVDHGAIIDAATTNGVTPLMRAIQSCKPNCVEQLLNAGANVEATNKRGQDCMAIAQLYGTEKICQMVKIVLDKAMKRKSGKKLAPAHPRTQKPTSDKETPKRCMIAMNPDATNYLITFPSATVRGVPTVISSPRLERRLAERKIRFSKEDMMKLSVAKPVRKTRAKKPAKM</sequence>
<feature type="compositionally biased region" description="Polar residues" evidence="2">
    <location>
        <begin position="412"/>
        <end position="426"/>
    </location>
</feature>
<dbReference type="SUPFAM" id="SSF48403">
    <property type="entry name" value="Ankyrin repeat"/>
    <property type="match status" value="2"/>
</dbReference>
<dbReference type="PROSITE" id="PS50297">
    <property type="entry name" value="ANK_REP_REGION"/>
    <property type="match status" value="6"/>
</dbReference>
<dbReference type="PANTHER" id="PTHR24127:SF1">
    <property type="entry name" value="ANKYRIN REPEAT AND EF-HAND DOMAIN-CONTAINING PROTEIN 1"/>
    <property type="match status" value="1"/>
</dbReference>
<accession>A0AAE0V3I2</accession>
<evidence type="ECO:0000313" key="4">
    <source>
        <dbReference type="EMBL" id="KAK3537895.1"/>
    </source>
</evidence>
<dbReference type="PROSITE" id="PS50222">
    <property type="entry name" value="EF_HAND_2"/>
    <property type="match status" value="1"/>
</dbReference>